<evidence type="ECO:0000256" key="1">
    <source>
        <dbReference type="ARBA" id="ARBA00010688"/>
    </source>
</evidence>
<accession>A0A2T8HHY2</accession>
<keyword evidence="6" id="KW-1185">Reference proteome</keyword>
<gene>
    <name evidence="5" type="ORF">DC487_12345</name>
</gene>
<evidence type="ECO:0000256" key="3">
    <source>
        <dbReference type="ARBA" id="ARBA00022777"/>
    </source>
</evidence>
<dbReference type="SUPFAM" id="SSF53613">
    <property type="entry name" value="Ribokinase-like"/>
    <property type="match status" value="1"/>
</dbReference>
<dbReference type="OrthoDB" id="9813569at2"/>
<dbReference type="InterPro" id="IPR052700">
    <property type="entry name" value="Carb_kinase_PfkB-like"/>
</dbReference>
<dbReference type="PANTHER" id="PTHR43320">
    <property type="entry name" value="SUGAR KINASE"/>
    <property type="match status" value="1"/>
</dbReference>
<protein>
    <submittedName>
        <fullName evidence="5">Carbohydrate kinase</fullName>
    </submittedName>
</protein>
<dbReference type="InterPro" id="IPR011611">
    <property type="entry name" value="PfkB_dom"/>
</dbReference>
<organism evidence="5 6">
    <name type="scientific">Sphingobacterium corticibacter</name>
    <dbReference type="NCBI Taxonomy" id="2171749"/>
    <lineage>
        <taxon>Bacteria</taxon>
        <taxon>Pseudomonadati</taxon>
        <taxon>Bacteroidota</taxon>
        <taxon>Sphingobacteriia</taxon>
        <taxon>Sphingobacteriales</taxon>
        <taxon>Sphingobacteriaceae</taxon>
        <taxon>Sphingobacterium</taxon>
    </lineage>
</organism>
<feature type="domain" description="Carbohydrate kinase PfkB" evidence="4">
    <location>
        <begin position="3"/>
        <end position="208"/>
    </location>
</feature>
<evidence type="ECO:0000313" key="6">
    <source>
        <dbReference type="Proteomes" id="UP000245627"/>
    </source>
</evidence>
<dbReference type="GO" id="GO:0016301">
    <property type="term" value="F:kinase activity"/>
    <property type="evidence" value="ECO:0007669"/>
    <property type="project" value="UniProtKB-KW"/>
</dbReference>
<proteinExistence type="inferred from homology"/>
<comment type="caution">
    <text evidence="5">The sequence shown here is derived from an EMBL/GenBank/DDBJ whole genome shotgun (WGS) entry which is preliminary data.</text>
</comment>
<sequence>MRMKKVLCFGEILLRLQAVGNSFFEKDRNQLQVFPGGSEANVASGLAQMGTSTAYCSAFPDNLLSTEIQEQLQMLGVDTSKSLSFGDRIGSYILLSANGLSKGEVIYDRRYSSFSQLTLEDIHFDQLFEGIDWFHWTALSPALNENVAELIEPILKEAKKRDITISVDLNYRSKLWQYGQEPIEIMPDLVAYCDVVMGNIWAANKMLGTYVDPTLDRQTSSVDYFEAAKQSAAEIFSLFPSVQHVANTFRFIDNPQHNLFYGTYHNRSEDTLSTIYETHEVIDRIGSGDAFMAGLIHALITDATPQQVVDIATGAGYQKLFVAGDFGNGKY</sequence>
<keyword evidence="3 5" id="KW-0418">Kinase</keyword>
<reference evidence="5 6" key="1">
    <citation type="submission" date="2018-04" db="EMBL/GenBank/DDBJ databases">
        <title>Sphingobacterium cortibacter sp. nov.</title>
        <authorList>
            <person name="Li Y."/>
        </authorList>
    </citation>
    <scope>NUCLEOTIDE SEQUENCE [LARGE SCALE GENOMIC DNA]</scope>
    <source>
        <strain evidence="5 6">2c-3</strain>
    </source>
</reference>
<dbReference type="Gene3D" id="3.40.1190.20">
    <property type="match status" value="1"/>
</dbReference>
<comment type="similarity">
    <text evidence="1">Belongs to the carbohydrate kinase PfkB family.</text>
</comment>
<evidence type="ECO:0000313" key="5">
    <source>
        <dbReference type="EMBL" id="PVH25013.1"/>
    </source>
</evidence>
<evidence type="ECO:0000256" key="2">
    <source>
        <dbReference type="ARBA" id="ARBA00022679"/>
    </source>
</evidence>
<dbReference type="AlphaFoldDB" id="A0A2T8HHY2"/>
<dbReference type="InterPro" id="IPR029056">
    <property type="entry name" value="Ribokinase-like"/>
</dbReference>
<dbReference type="Pfam" id="PF00294">
    <property type="entry name" value="PfkB"/>
    <property type="match status" value="1"/>
</dbReference>
<dbReference type="EMBL" id="QDKG01000004">
    <property type="protein sequence ID" value="PVH25013.1"/>
    <property type="molecule type" value="Genomic_DNA"/>
</dbReference>
<dbReference type="PANTHER" id="PTHR43320:SF2">
    <property type="entry name" value="2-DEHYDRO-3-DEOXYGLUCONOKINASE_2-DEHYDRO-3-DEOXYGALACTONOKINASE"/>
    <property type="match status" value="1"/>
</dbReference>
<dbReference type="CDD" id="cd01166">
    <property type="entry name" value="KdgK"/>
    <property type="match status" value="1"/>
</dbReference>
<dbReference type="Proteomes" id="UP000245627">
    <property type="component" value="Unassembled WGS sequence"/>
</dbReference>
<name>A0A2T8HHY2_9SPHI</name>
<evidence type="ECO:0000259" key="4">
    <source>
        <dbReference type="Pfam" id="PF00294"/>
    </source>
</evidence>
<keyword evidence="2" id="KW-0808">Transferase</keyword>